<feature type="region of interest" description="Disordered" evidence="1">
    <location>
        <begin position="261"/>
        <end position="284"/>
    </location>
</feature>
<dbReference type="Proteomes" id="UP000694569">
    <property type="component" value="Unplaced"/>
</dbReference>
<proteinExistence type="predicted"/>
<dbReference type="GeneTree" id="ENSGT01010000228635"/>
<dbReference type="Ensembl" id="ENSLLET00000024287.1">
    <property type="protein sequence ID" value="ENSLLEP00000023399.1"/>
    <property type="gene ID" value="ENSLLEG00000014843.1"/>
</dbReference>
<feature type="compositionally biased region" description="Acidic residues" evidence="1">
    <location>
        <begin position="26"/>
        <end position="35"/>
    </location>
</feature>
<organism evidence="2 3">
    <name type="scientific">Leptobrachium leishanense</name>
    <name type="common">Leishan spiny toad</name>
    <dbReference type="NCBI Taxonomy" id="445787"/>
    <lineage>
        <taxon>Eukaryota</taxon>
        <taxon>Metazoa</taxon>
        <taxon>Chordata</taxon>
        <taxon>Craniata</taxon>
        <taxon>Vertebrata</taxon>
        <taxon>Euteleostomi</taxon>
        <taxon>Amphibia</taxon>
        <taxon>Batrachia</taxon>
        <taxon>Anura</taxon>
        <taxon>Pelobatoidea</taxon>
        <taxon>Megophryidae</taxon>
        <taxon>Leptobrachium</taxon>
    </lineage>
</organism>
<reference evidence="2" key="1">
    <citation type="submission" date="2025-08" db="UniProtKB">
        <authorList>
            <consortium name="Ensembl"/>
        </authorList>
    </citation>
    <scope>IDENTIFICATION</scope>
</reference>
<keyword evidence="3" id="KW-1185">Reference proteome</keyword>
<sequence length="452" mass="48554">MAGVARDPESSPLPPCCLYASPCPSDDSESEEEAADAGLDFLRQTSHAVPRSKSRAVPRSKSRAVPRSKSRAVPRSRSRTVPRSRSRTVLRSRSRAVPRSRSRAVPRSRSRAVPRSRSRAVPRSRSRAVPRSRSRAVPRSRSRAVPRSRSRAVPRSRSRCRTEVQEPCCTEVQEPCFTEVQAQTAATKTAFVDTDTAEATLPIPGKASPSSAVLVLVSAMAAQVNTLTHTIQDMQLNHKFLQSQVQVALARGHSSTPDLVATSNPIHLDEPAESSQLSPPRGRRRRCKAKVAAAEPCSAMEVAAAEPCSAKEVAKVAAPPVFFKGAAPPVAKGAAPPHLVKGTAPPCHAKGAAPLYPAVAVETPISITHCWQFPALAVPRRVWGFSKVDSPIPHSHKFGLYSGQPSQDAAHLGIADATSDGAIRMDPYTVQGFMMDSSTARWLTLGRPEVDS</sequence>
<accession>A0A8C5PIN9</accession>
<feature type="region of interest" description="Disordered" evidence="1">
    <location>
        <begin position="1"/>
        <end position="158"/>
    </location>
</feature>
<evidence type="ECO:0000313" key="2">
    <source>
        <dbReference type="Ensembl" id="ENSLLEP00000023399.1"/>
    </source>
</evidence>
<evidence type="ECO:0000256" key="1">
    <source>
        <dbReference type="SAM" id="MobiDB-lite"/>
    </source>
</evidence>
<name>A0A8C5PIN9_9ANUR</name>
<dbReference type="AlphaFoldDB" id="A0A8C5PIN9"/>
<evidence type="ECO:0000313" key="3">
    <source>
        <dbReference type="Proteomes" id="UP000694569"/>
    </source>
</evidence>
<feature type="compositionally biased region" description="Basic residues" evidence="1">
    <location>
        <begin position="50"/>
        <end position="158"/>
    </location>
</feature>
<protein>
    <submittedName>
        <fullName evidence="2">Uncharacterized protein</fullName>
    </submittedName>
</protein>
<reference evidence="2" key="2">
    <citation type="submission" date="2025-09" db="UniProtKB">
        <authorList>
            <consortium name="Ensembl"/>
        </authorList>
    </citation>
    <scope>IDENTIFICATION</scope>
</reference>